<evidence type="ECO:0000313" key="2">
    <source>
        <dbReference type="Proteomes" id="UP000320799"/>
    </source>
</evidence>
<dbReference type="RefSeq" id="YP_009903611.1">
    <property type="nucleotide sequence ID" value="NC_049849.1"/>
</dbReference>
<reference evidence="1 2" key="1">
    <citation type="submission" date="2019-06" db="EMBL/GenBank/DDBJ databases">
        <authorList>
            <person name="Kincaid V.D."/>
            <person name="Fuller A."/>
            <person name="Hodges K."/>
            <person name="Bansal M."/>
            <person name="Essig J."/>
            <person name="Johnson A."/>
        </authorList>
    </citation>
    <scope>NUCLEOTIDE SEQUENCE [LARGE SCALE GENOMIC DNA]</scope>
</reference>
<dbReference type="Proteomes" id="UP000320799">
    <property type="component" value="Segment"/>
</dbReference>
<name>A0A514CSI3_9CAUD</name>
<protein>
    <submittedName>
        <fullName evidence="1">Uncharacterized protein</fullName>
    </submittedName>
</protein>
<dbReference type="KEGG" id="vg:56135887"/>
<accession>A0A514CSI3</accession>
<evidence type="ECO:0000313" key="1">
    <source>
        <dbReference type="EMBL" id="QDH83430.1"/>
    </source>
</evidence>
<organism evidence="1 2">
    <name type="scientific">Achromobacter phage Motura</name>
    <dbReference type="NCBI Taxonomy" id="2591403"/>
    <lineage>
        <taxon>Viruses</taxon>
        <taxon>Duplodnaviria</taxon>
        <taxon>Heunggongvirae</taxon>
        <taxon>Uroviricota</taxon>
        <taxon>Caudoviricetes</taxon>
        <taxon>Moturavirus</taxon>
        <taxon>Moturavirus motura</taxon>
    </lineage>
</organism>
<keyword evidence="2" id="KW-1185">Reference proteome</keyword>
<sequence length="114" mass="12884">MIVGLDFDETYTRDPETWDKVIAVLRAARHTVYCVTMRYPGLEESLEVSSQLNGKVDACFFTGRKGKRDFMYAQGINVHVWIDDMPDAIIMDFHPHKVSESEGQGLWVPGSSAT</sequence>
<dbReference type="GeneID" id="56135887"/>
<proteinExistence type="predicted"/>
<dbReference type="EMBL" id="MN094788">
    <property type="protein sequence ID" value="QDH83430.1"/>
    <property type="molecule type" value="Genomic_DNA"/>
</dbReference>